<name>A0ABM3FHZ2_NEOLC</name>
<dbReference type="GeneID" id="124292928"/>
<sequence length="209" mass="24053">MHDTNATAKSGRIEKIIHQRQAPCRDTVGLSGSSCAFRHYLVIRHGYPLGSELLNHRSKVRDVLRHRQVRFPCFGTGTGPNLYTEWNRYYLGTFLRIFMDMVKGNTEKLKQIRIRTGVITNLRHKNLEAFLDDAQRVIVERLRLVLREELNVKVNLTLSCKFDNAKHDGIAEEVKSFNTSNTAILPSSDIDGWFTHARNDLLAKVEDFE</sequence>
<protein>
    <submittedName>
        <fullName evidence="2">Uncharacterized protein LOC124292928</fullName>
    </submittedName>
</protein>
<accession>A0ABM3FHZ2</accession>
<dbReference type="RefSeq" id="XP_046587611.1">
    <property type="nucleotide sequence ID" value="XM_046731655.1"/>
</dbReference>
<evidence type="ECO:0000313" key="2">
    <source>
        <dbReference type="RefSeq" id="XP_046587611.1"/>
    </source>
</evidence>
<proteinExistence type="predicted"/>
<evidence type="ECO:0000313" key="1">
    <source>
        <dbReference type="Proteomes" id="UP000829291"/>
    </source>
</evidence>
<keyword evidence="1" id="KW-1185">Reference proteome</keyword>
<reference evidence="2" key="1">
    <citation type="submission" date="2025-08" db="UniProtKB">
        <authorList>
            <consortium name="RefSeq"/>
        </authorList>
    </citation>
    <scope>IDENTIFICATION</scope>
    <source>
        <tissue evidence="2">Thorax and Abdomen</tissue>
    </source>
</reference>
<organism evidence="1 2">
    <name type="scientific">Neodiprion lecontei</name>
    <name type="common">Redheaded pine sawfly</name>
    <dbReference type="NCBI Taxonomy" id="441921"/>
    <lineage>
        <taxon>Eukaryota</taxon>
        <taxon>Metazoa</taxon>
        <taxon>Ecdysozoa</taxon>
        <taxon>Arthropoda</taxon>
        <taxon>Hexapoda</taxon>
        <taxon>Insecta</taxon>
        <taxon>Pterygota</taxon>
        <taxon>Neoptera</taxon>
        <taxon>Endopterygota</taxon>
        <taxon>Hymenoptera</taxon>
        <taxon>Tenthredinoidea</taxon>
        <taxon>Diprionidae</taxon>
        <taxon>Diprioninae</taxon>
        <taxon>Neodiprion</taxon>
    </lineage>
</organism>
<gene>
    <name evidence="2" type="primary">LOC124292928</name>
</gene>
<dbReference type="Proteomes" id="UP000829291">
    <property type="component" value="Chromosome 2"/>
</dbReference>